<dbReference type="VEuPathDB" id="CryptoDB:cand_012450"/>
<proteinExistence type="predicted"/>
<feature type="domain" description="Small nuclear ribonucleoprotein Prp3 C-terminal" evidence="1">
    <location>
        <begin position="195"/>
        <end position="256"/>
    </location>
</feature>
<accession>A0A1J4ME78</accession>
<dbReference type="Proteomes" id="UP000186804">
    <property type="component" value="Unassembled WGS sequence"/>
</dbReference>
<dbReference type="PANTHER" id="PTHR15955">
    <property type="entry name" value="RWD DOMAIN CONTAINING PROTEIN 2"/>
    <property type="match status" value="1"/>
</dbReference>
<dbReference type="PANTHER" id="PTHR15955:SF8">
    <property type="entry name" value="RWD DOMAIN-CONTAINING PROTEIN 2B-RELATED"/>
    <property type="match status" value="1"/>
</dbReference>
<dbReference type="InterPro" id="IPR059181">
    <property type="entry name" value="RWDD2A-B_C"/>
</dbReference>
<organism evidence="2 3">
    <name type="scientific">Cryptosporidium andersoni</name>
    <dbReference type="NCBI Taxonomy" id="117008"/>
    <lineage>
        <taxon>Eukaryota</taxon>
        <taxon>Sar</taxon>
        <taxon>Alveolata</taxon>
        <taxon>Apicomplexa</taxon>
        <taxon>Conoidasida</taxon>
        <taxon>Coccidia</taxon>
        <taxon>Eucoccidiorida</taxon>
        <taxon>Eimeriorina</taxon>
        <taxon>Cryptosporidiidae</taxon>
        <taxon>Cryptosporidium</taxon>
    </lineage>
</organism>
<dbReference type="RefSeq" id="XP_067066890.1">
    <property type="nucleotide sequence ID" value="XM_067211482.1"/>
</dbReference>
<evidence type="ECO:0000259" key="1">
    <source>
        <dbReference type="Pfam" id="PF06544"/>
    </source>
</evidence>
<dbReference type="EMBL" id="LRBS01000117">
    <property type="protein sequence ID" value="OII72295.1"/>
    <property type="molecule type" value="Genomic_DNA"/>
</dbReference>
<dbReference type="InterPro" id="IPR017359">
    <property type="entry name" value="Phi-like"/>
</dbReference>
<dbReference type="AlphaFoldDB" id="A0A1J4ME78"/>
<keyword evidence="3" id="KW-1185">Reference proteome</keyword>
<gene>
    <name evidence="2" type="ORF">cand_012450</name>
</gene>
<dbReference type="GeneID" id="92365430"/>
<dbReference type="CDD" id="cd24163">
    <property type="entry name" value="RWDD2_C"/>
    <property type="match status" value="1"/>
</dbReference>
<protein>
    <recommendedName>
        <fullName evidence="1">Small nuclear ribonucleoprotein Prp3 C-terminal domain-containing protein</fullName>
    </recommendedName>
</protein>
<evidence type="ECO:0000313" key="2">
    <source>
        <dbReference type="EMBL" id="OII72295.1"/>
    </source>
</evidence>
<dbReference type="Pfam" id="PF06544">
    <property type="entry name" value="Prp3_C"/>
    <property type="match status" value="1"/>
</dbReference>
<dbReference type="OrthoDB" id="432412at2759"/>
<dbReference type="InterPro" id="IPR010541">
    <property type="entry name" value="Prp3_C"/>
</dbReference>
<sequence>MSTLNDWERLIDEIKALESIYSLDEEFIKSTELCRALQNKDIISKECLRFRILLDKRTFYSDHIYMEITIEPKNFYSSGIKDLKIVNSMDWESNKAPFFLLDSQRDLIIQNTMNQFIPNFESLFQQITKAKETTESIMNELTYFENVNITKKSDDTEIKEDIEDTNHTQDIFSSDDEQFEWNLCMNTTLRWGQRACYSHHIRSLIKRRLIQEWAHDLYLGGFCKIGYPGIIIVEGPEDGCLEYIRRLQRLRWKHFVVRGEIIEEFTLPRNNQPFRQLLDTFRKLPNHMIQLPPDAMKNLAHECEKAGLKNLFLTTMKIYS</sequence>
<reference evidence="2 3" key="1">
    <citation type="submission" date="2016-10" db="EMBL/GenBank/DDBJ databases">
        <title>Reductive evolution of mitochondrial metabolism and differential evolution of invasion-related proteins in Cryptosporidium.</title>
        <authorList>
            <person name="Liu S."/>
            <person name="Roellig D.M."/>
            <person name="Guo Y."/>
            <person name="Li N."/>
            <person name="Frace M.A."/>
            <person name="Tang K."/>
            <person name="Zhang L."/>
            <person name="Feng Y."/>
            <person name="Xiao L."/>
        </authorList>
    </citation>
    <scope>NUCLEOTIDE SEQUENCE [LARGE SCALE GENOMIC DNA]</scope>
    <source>
        <strain evidence="2">30847</strain>
    </source>
</reference>
<evidence type="ECO:0000313" key="3">
    <source>
        <dbReference type="Proteomes" id="UP000186804"/>
    </source>
</evidence>
<comment type="caution">
    <text evidence="2">The sequence shown here is derived from an EMBL/GenBank/DDBJ whole genome shotgun (WGS) entry which is preliminary data.</text>
</comment>
<name>A0A1J4ME78_9CRYT</name>